<dbReference type="CTD" id="183106"/>
<feature type="transmembrane region" description="Helical" evidence="1">
    <location>
        <begin position="134"/>
        <end position="155"/>
    </location>
</feature>
<keyword evidence="2" id="KW-0675">Receptor</keyword>
<dbReference type="GeneID" id="183106"/>
<feature type="transmembrane region" description="Helical" evidence="1">
    <location>
        <begin position="241"/>
        <end position="266"/>
    </location>
</feature>
<feature type="transmembrane region" description="Helical" evidence="1">
    <location>
        <begin position="12"/>
        <end position="37"/>
    </location>
</feature>
<dbReference type="EMBL" id="BX284602">
    <property type="protein sequence ID" value="CCD66347.1"/>
    <property type="molecule type" value="Genomic_DNA"/>
</dbReference>
<dbReference type="InParanoid" id="P91118"/>
<dbReference type="Pfam" id="PF10318">
    <property type="entry name" value="7TM_GPCR_Srh"/>
    <property type="match status" value="1"/>
</dbReference>
<evidence type="ECO:0000256" key="1">
    <source>
        <dbReference type="SAM" id="Phobius"/>
    </source>
</evidence>
<dbReference type="PIR" id="T25589">
    <property type="entry name" value="T25589"/>
</dbReference>
<dbReference type="KEGG" id="cel:CELE_C32B5.2"/>
<protein>
    <submittedName>
        <fullName evidence="2">Serpentine Receptor, class H</fullName>
    </submittedName>
</protein>
<dbReference type="Proteomes" id="UP000001940">
    <property type="component" value="Chromosome II"/>
</dbReference>
<dbReference type="InterPro" id="IPR019422">
    <property type="entry name" value="7TM_GPCR_serpentine_rcpt_Srh"/>
</dbReference>
<dbReference type="FunCoup" id="P91118">
    <property type="interactions" value="1"/>
</dbReference>
<dbReference type="RefSeq" id="NP_493874.1">
    <property type="nucleotide sequence ID" value="NM_061473.3"/>
</dbReference>
<keyword evidence="1" id="KW-1133">Transmembrane helix</keyword>
<dbReference type="OrthoDB" id="5810635at2759"/>
<dbReference type="eggNOG" id="ENOG502SY7B">
    <property type="taxonomic scope" value="Eukaryota"/>
</dbReference>
<dbReference type="PANTHER" id="PTHR22941">
    <property type="entry name" value="SERPENTINE RECEPTOR"/>
    <property type="match status" value="1"/>
</dbReference>
<keyword evidence="1" id="KW-0472">Membrane</keyword>
<keyword evidence="3" id="KW-1185">Reference proteome</keyword>
<dbReference type="HOGENOM" id="CLU_042960_1_1_1"/>
<dbReference type="WormBase" id="C32B5.2">
    <property type="protein sequence ID" value="CE08510"/>
    <property type="gene ID" value="WBGene00005479"/>
    <property type="gene designation" value="srh-274"/>
</dbReference>
<sequence>MNFSSYFATPDFQAFALHLLISIETPIHLFATFCILFKTPISMKSVKFQMFNLHFWSIGLDLGISLLTIPYFLYPALAGFPLGVLNFFEVPVRCQAFLLGVLIGLLGVSIVTILENRYYLLFGVRGHWWRHFRITFLVLNYVIACVYFYPAYYYVPDQKQALQEVFEMLPELPKELQTSKIFVLATDFRFIVLPVFFMSTLLLLESGIFTFLIYKNMSAQSKELSLSPQTIKMQKQFLRALNIQTCIPLAILLIPLCYLVISRVFLIYNQVANNFCFITIGAHGLFSTLIMLYIHIPYRNFCVDKLCSKVPGFKRRTSRVVQLFGSL</sequence>
<feature type="transmembrane region" description="Helical" evidence="1">
    <location>
        <begin position="272"/>
        <end position="296"/>
    </location>
</feature>
<evidence type="ECO:0000313" key="2">
    <source>
        <dbReference type="EMBL" id="CCD66347.1"/>
    </source>
</evidence>
<evidence type="ECO:0000313" key="3">
    <source>
        <dbReference type="Proteomes" id="UP000001940"/>
    </source>
</evidence>
<name>P91118_CAEEL</name>
<dbReference type="UCSC" id="C32B5.2">
    <property type="organism name" value="c. elegans"/>
</dbReference>
<dbReference type="AGR" id="WB:WBGene00005479"/>
<accession>P91118</accession>
<dbReference type="PaxDb" id="6239-C32B5.2"/>
<reference evidence="2 3" key="1">
    <citation type="journal article" date="1998" name="Science">
        <title>Genome sequence of the nematode C. elegans: a platform for investigating biology.</title>
        <authorList>
            <consortium name="The C. elegans sequencing consortium"/>
            <person name="Sulson J.E."/>
            <person name="Waterston R."/>
        </authorList>
    </citation>
    <scope>NUCLEOTIDE SEQUENCE [LARGE SCALE GENOMIC DNA]</scope>
    <source>
        <strain evidence="2 3">Bristol N2</strain>
    </source>
</reference>
<dbReference type="InterPro" id="IPR053220">
    <property type="entry name" value="Nematode_rcpt-like_serp_H"/>
</dbReference>
<dbReference type="OMA" id="CFITIGA"/>
<feature type="transmembrane region" description="Helical" evidence="1">
    <location>
        <begin position="190"/>
        <end position="214"/>
    </location>
</feature>
<gene>
    <name evidence="2 4" type="primary">srh-274</name>
    <name evidence="4" type="ORF">C32B5.2</name>
    <name evidence="2" type="ORF">CELE_C32B5.2</name>
</gene>
<proteinExistence type="predicted"/>
<dbReference type="PhylomeDB" id="P91118"/>
<dbReference type="AlphaFoldDB" id="P91118"/>
<dbReference type="PANTHER" id="PTHR22941:SF307">
    <property type="entry name" value="SERPENTINE RECEPTOR, CLASS H"/>
    <property type="match status" value="1"/>
</dbReference>
<keyword evidence="1" id="KW-0812">Transmembrane</keyword>
<organism evidence="2 3">
    <name type="scientific">Caenorhabditis elegans</name>
    <dbReference type="NCBI Taxonomy" id="6239"/>
    <lineage>
        <taxon>Eukaryota</taxon>
        <taxon>Metazoa</taxon>
        <taxon>Ecdysozoa</taxon>
        <taxon>Nematoda</taxon>
        <taxon>Chromadorea</taxon>
        <taxon>Rhabditida</taxon>
        <taxon>Rhabditina</taxon>
        <taxon>Rhabditomorpha</taxon>
        <taxon>Rhabditoidea</taxon>
        <taxon>Rhabditidae</taxon>
        <taxon>Peloderinae</taxon>
        <taxon>Caenorhabditis</taxon>
    </lineage>
</organism>
<evidence type="ECO:0000313" key="4">
    <source>
        <dbReference type="WormBase" id="C32B5.2"/>
    </source>
</evidence>
<feature type="transmembrane region" description="Helical" evidence="1">
    <location>
        <begin position="97"/>
        <end position="114"/>
    </location>
</feature>
<feature type="transmembrane region" description="Helical" evidence="1">
    <location>
        <begin position="58"/>
        <end position="77"/>
    </location>
</feature>